<feature type="transmembrane region" description="Helical" evidence="6">
    <location>
        <begin position="98"/>
        <end position="115"/>
    </location>
</feature>
<comment type="similarity">
    <text evidence="5">Belongs to the membrane-bound acyltransferase family. HHAT subfamily.</text>
</comment>
<dbReference type="Proteomes" id="UP000639338">
    <property type="component" value="Unassembled WGS sequence"/>
</dbReference>
<dbReference type="PANTHER" id="PTHR13285:SF18">
    <property type="entry name" value="PROTEIN-CYSTEINE N-PALMITOYLTRANSFERASE RASP"/>
    <property type="match status" value="1"/>
</dbReference>
<feature type="transmembrane region" description="Helical" evidence="6">
    <location>
        <begin position="476"/>
        <end position="497"/>
    </location>
</feature>
<gene>
    <name evidence="7" type="ORF">HCN44_009662</name>
</gene>
<evidence type="ECO:0000256" key="5">
    <source>
        <dbReference type="ARBA" id="ARBA00038268"/>
    </source>
</evidence>
<keyword evidence="8" id="KW-1185">Reference proteome</keyword>
<dbReference type="GO" id="GO:0016409">
    <property type="term" value="F:palmitoyltransferase activity"/>
    <property type="evidence" value="ECO:0007669"/>
    <property type="project" value="TreeGrafter"/>
</dbReference>
<evidence type="ECO:0000256" key="4">
    <source>
        <dbReference type="ARBA" id="ARBA00023136"/>
    </source>
</evidence>
<keyword evidence="4 6" id="KW-0472">Membrane</keyword>
<evidence type="ECO:0000313" key="7">
    <source>
        <dbReference type="EMBL" id="KAF7998264.1"/>
    </source>
</evidence>
<feature type="transmembrane region" description="Helical" evidence="6">
    <location>
        <begin position="436"/>
        <end position="456"/>
    </location>
</feature>
<evidence type="ECO:0000256" key="6">
    <source>
        <dbReference type="SAM" id="Phobius"/>
    </source>
</evidence>
<proteinExistence type="inferred from homology"/>
<dbReference type="GO" id="GO:0016020">
    <property type="term" value="C:membrane"/>
    <property type="evidence" value="ECO:0007669"/>
    <property type="project" value="UniProtKB-SubCell"/>
</dbReference>
<feature type="transmembrane region" description="Helical" evidence="6">
    <location>
        <begin position="394"/>
        <end position="415"/>
    </location>
</feature>
<evidence type="ECO:0000256" key="2">
    <source>
        <dbReference type="ARBA" id="ARBA00022692"/>
    </source>
</evidence>
<evidence type="ECO:0000256" key="3">
    <source>
        <dbReference type="ARBA" id="ARBA00022989"/>
    </source>
</evidence>
<feature type="transmembrane region" description="Helical" evidence="6">
    <location>
        <begin position="361"/>
        <end position="388"/>
    </location>
</feature>
<dbReference type="PANTHER" id="PTHR13285">
    <property type="entry name" value="ACYLTRANSFERASE"/>
    <property type="match status" value="1"/>
</dbReference>
<dbReference type="OrthoDB" id="420606at2759"/>
<dbReference type="GO" id="GO:0005783">
    <property type="term" value="C:endoplasmic reticulum"/>
    <property type="evidence" value="ECO:0007669"/>
    <property type="project" value="TreeGrafter"/>
</dbReference>
<feature type="transmembrane region" description="Helical" evidence="6">
    <location>
        <begin position="252"/>
        <end position="268"/>
    </location>
</feature>
<keyword evidence="2 6" id="KW-0812">Transmembrane</keyword>
<accession>A0A835CVN3</accession>
<evidence type="ECO:0000256" key="1">
    <source>
        <dbReference type="ARBA" id="ARBA00004141"/>
    </source>
</evidence>
<comment type="subcellular location">
    <subcellularLocation>
        <location evidence="1">Membrane</location>
        <topology evidence="1">Multi-pass membrane protein</topology>
    </subcellularLocation>
</comment>
<name>A0A835CVN3_APHGI</name>
<feature type="transmembrane region" description="Helical" evidence="6">
    <location>
        <begin position="66"/>
        <end position="86"/>
    </location>
</feature>
<reference evidence="7 8" key="1">
    <citation type="submission" date="2020-08" db="EMBL/GenBank/DDBJ databases">
        <title>Aphidius gifuensis genome sequencing and assembly.</title>
        <authorList>
            <person name="Du Z."/>
        </authorList>
    </citation>
    <scope>NUCLEOTIDE SEQUENCE [LARGE SCALE GENOMIC DNA]</scope>
    <source>
        <strain evidence="7">YNYX2018</strain>
        <tissue evidence="7">Adults</tissue>
    </source>
</reference>
<organism evidence="7 8">
    <name type="scientific">Aphidius gifuensis</name>
    <name type="common">Parasitoid wasp</name>
    <dbReference type="NCBI Taxonomy" id="684658"/>
    <lineage>
        <taxon>Eukaryota</taxon>
        <taxon>Metazoa</taxon>
        <taxon>Ecdysozoa</taxon>
        <taxon>Arthropoda</taxon>
        <taxon>Hexapoda</taxon>
        <taxon>Insecta</taxon>
        <taxon>Pterygota</taxon>
        <taxon>Neoptera</taxon>
        <taxon>Endopterygota</taxon>
        <taxon>Hymenoptera</taxon>
        <taxon>Apocrita</taxon>
        <taxon>Ichneumonoidea</taxon>
        <taxon>Braconidae</taxon>
        <taxon>Aphidiinae</taxon>
        <taxon>Aphidius</taxon>
    </lineage>
</organism>
<feature type="transmembrane region" description="Helical" evidence="6">
    <location>
        <begin position="144"/>
        <end position="168"/>
    </location>
</feature>
<feature type="transmembrane region" description="Helical" evidence="6">
    <location>
        <begin position="174"/>
        <end position="191"/>
    </location>
</feature>
<dbReference type="Pfam" id="PF03062">
    <property type="entry name" value="MBOAT"/>
    <property type="match status" value="1"/>
</dbReference>
<keyword evidence="3 6" id="KW-1133">Transmembrane helix</keyword>
<evidence type="ECO:0008006" key="9">
    <source>
        <dbReference type="Google" id="ProtNLM"/>
    </source>
</evidence>
<dbReference type="InterPro" id="IPR004299">
    <property type="entry name" value="MBOAT_fam"/>
</dbReference>
<feature type="transmembrane region" description="Helical" evidence="6">
    <location>
        <begin position="12"/>
        <end position="32"/>
    </location>
</feature>
<dbReference type="AlphaFoldDB" id="A0A835CVN3"/>
<feature type="transmembrane region" description="Helical" evidence="6">
    <location>
        <begin position="212"/>
        <end position="232"/>
    </location>
</feature>
<protein>
    <recommendedName>
        <fullName evidence="9">Protein-cysteine N-palmitoyltransferase Rasp</fullName>
    </recommendedName>
</protein>
<dbReference type="InterPro" id="IPR051085">
    <property type="entry name" value="MB_O-acyltransferase"/>
</dbReference>
<dbReference type="EMBL" id="JACMRX010000001">
    <property type="protein sequence ID" value="KAF7998264.1"/>
    <property type="molecule type" value="Genomic_DNA"/>
</dbReference>
<evidence type="ECO:0000313" key="8">
    <source>
        <dbReference type="Proteomes" id="UP000639338"/>
    </source>
</evidence>
<sequence>MKSNIARLNKFETGFYFFTWTFGIFYGIYQLYLAGSYFKEYEDPFNDFTTGWSWIGKNRDVSDIEWSLWIPFTHRIIPWIIVHFLISQLLKSYKQSSTVICSWYILISMIFLWNYAGWICMIIMLTQPCIACLLTSFRSKKIAYIIHFATLGVLQLTSVLDIVLRNWLTLENDIYHMLIVAICWIQLRNISCSIDNINDYKHNNIIGFFKNFIQSTAYCLYLPTLFIGPFFLYSDFIKGINQRFKKWTLKRIIFFIINLARYTFWLYFTEFSMHFIYCNAFQYHPDEVAKLNSWAFYGMGYCMGQYFHNKYVVFYGLYGEIGRGDNIDVPLTPKCIGRIHLYSEMWKYFDRGLYQFLTRYIYIPILSLNLPLNKLLASFMSFGFVFIWHGVDRFIFTWSLMNFLGLSLEGFIKTIGKTDKYIEIESKFSSINIRRFHCLIASPLLALSAISNFYFFAGQEIGNIYLYRLFHDSPQIIGTLLFFLYCCCQVSTEVKLYEKKNKIDMNLLKKI</sequence>
<comment type="caution">
    <text evidence="7">The sequence shown here is derived from an EMBL/GenBank/DDBJ whole genome shotgun (WGS) entry which is preliminary data.</text>
</comment>